<feature type="signal peptide" evidence="3">
    <location>
        <begin position="1"/>
        <end position="18"/>
    </location>
</feature>
<dbReference type="Pfam" id="PF01103">
    <property type="entry name" value="Omp85"/>
    <property type="match status" value="1"/>
</dbReference>
<dbReference type="RefSeq" id="WP_290281096.1">
    <property type="nucleotide sequence ID" value="NZ_JAUFQI010000001.1"/>
</dbReference>
<comment type="caution">
    <text evidence="5">The sequence shown here is derived from an EMBL/GenBank/DDBJ whole genome shotgun (WGS) entry which is preliminary data.</text>
</comment>
<comment type="subcellular location">
    <subcellularLocation>
        <location evidence="1">Membrane</location>
    </subcellularLocation>
</comment>
<evidence type="ECO:0000256" key="1">
    <source>
        <dbReference type="ARBA" id="ARBA00004370"/>
    </source>
</evidence>
<keyword evidence="3" id="KW-0732">Signal</keyword>
<dbReference type="Gene3D" id="2.40.160.50">
    <property type="entry name" value="membrane protein fhac: a member of the omp85/tpsb transporter family"/>
    <property type="match status" value="1"/>
</dbReference>
<keyword evidence="6" id="KW-1185">Reference proteome</keyword>
<feature type="chain" id="PRO_5046516531" evidence="3">
    <location>
        <begin position="19"/>
        <end position="354"/>
    </location>
</feature>
<evidence type="ECO:0000313" key="5">
    <source>
        <dbReference type="EMBL" id="MFC3700712.1"/>
    </source>
</evidence>
<protein>
    <submittedName>
        <fullName evidence="5">BamA/TamA family outer membrane protein</fullName>
    </submittedName>
</protein>
<name>A0ABV7WNP2_9GAMM</name>
<evidence type="ECO:0000259" key="4">
    <source>
        <dbReference type="Pfam" id="PF01103"/>
    </source>
</evidence>
<evidence type="ECO:0000313" key="6">
    <source>
        <dbReference type="Proteomes" id="UP001595710"/>
    </source>
</evidence>
<accession>A0ABV7WNP2</accession>
<evidence type="ECO:0000256" key="2">
    <source>
        <dbReference type="ARBA" id="ARBA00023136"/>
    </source>
</evidence>
<reference evidence="6" key="1">
    <citation type="journal article" date="2019" name="Int. J. Syst. Evol. Microbiol.">
        <title>The Global Catalogue of Microorganisms (GCM) 10K type strain sequencing project: providing services to taxonomists for standard genome sequencing and annotation.</title>
        <authorList>
            <consortium name="The Broad Institute Genomics Platform"/>
            <consortium name="The Broad Institute Genome Sequencing Center for Infectious Disease"/>
            <person name="Wu L."/>
            <person name="Ma J."/>
        </authorList>
    </citation>
    <scope>NUCLEOTIDE SEQUENCE [LARGE SCALE GENOMIC DNA]</scope>
    <source>
        <strain evidence="6">CECT 8288</strain>
    </source>
</reference>
<gene>
    <name evidence="5" type="ORF">ACFOND_03590</name>
</gene>
<dbReference type="InterPro" id="IPR000184">
    <property type="entry name" value="Bac_surfAg_D15"/>
</dbReference>
<dbReference type="Proteomes" id="UP001595710">
    <property type="component" value="Unassembled WGS sequence"/>
</dbReference>
<feature type="domain" description="Bacterial surface antigen (D15)" evidence="4">
    <location>
        <begin position="105"/>
        <end position="354"/>
    </location>
</feature>
<keyword evidence="2" id="KW-0472">Membrane</keyword>
<evidence type="ECO:0000256" key="3">
    <source>
        <dbReference type="SAM" id="SignalP"/>
    </source>
</evidence>
<sequence length="354" mass="38589">MKKLFLAPIICMAALSSADSLKPAAWVPLPAVGSSPETGFQYGAYVMRIFEQTSADQPQDRLELLLQGTTQGQYQAYIWPNMFLDGGLWNLKGKLGGRYWPSGYFGQGNATEEEADQYANTTLEGSITANYLITPDIRIGASLRVENHEIEDIADPDGSESSLIDANVIGANGGLYSGVGAELIYDKRDNIDWPTQGNLSKATWDLYPTSLGSDANFSLLNARSAHYFSIADDVFAFSAQLSLASEDTPFTHLPRPSGDGTLRGANGQRWIDNASVGAQAEFRKAISNRWAAVVFTDTFQVASDLDQFALSDFHYSIGGGIRFATTPDRFNVRLDVGFVDFESFNFAITVGEAF</sequence>
<organism evidence="5 6">
    <name type="scientific">Reinekea marina</name>
    <dbReference type="NCBI Taxonomy" id="1310421"/>
    <lineage>
        <taxon>Bacteria</taxon>
        <taxon>Pseudomonadati</taxon>
        <taxon>Pseudomonadota</taxon>
        <taxon>Gammaproteobacteria</taxon>
        <taxon>Oceanospirillales</taxon>
        <taxon>Saccharospirillaceae</taxon>
        <taxon>Reinekea</taxon>
    </lineage>
</organism>
<dbReference type="EMBL" id="JBHRYN010000006">
    <property type="protein sequence ID" value="MFC3700712.1"/>
    <property type="molecule type" value="Genomic_DNA"/>
</dbReference>
<proteinExistence type="predicted"/>